<protein>
    <submittedName>
        <fullName evidence="1">Uncharacterized protein</fullName>
    </submittedName>
</protein>
<proteinExistence type="predicted"/>
<dbReference type="EMBL" id="CP045703">
    <property type="protein sequence ID" value="QNE79631.1"/>
    <property type="molecule type" value="Genomic_DNA"/>
</dbReference>
<reference evidence="2" key="1">
    <citation type="submission" date="2019-10" db="EMBL/GenBank/DDBJ databases">
        <title>Antimicrobial potential of Antarctic Bacteria.</title>
        <authorList>
            <person name="Benaud N."/>
            <person name="Edwards R.J."/>
            <person name="Ferrari B.C."/>
        </authorList>
    </citation>
    <scope>NUCLEOTIDE SEQUENCE [LARGE SCALE GENOMIC DNA]</scope>
    <source>
        <strain evidence="2">NBSH44</strain>
        <plasmid evidence="2">unnamed1</plasmid>
    </source>
</reference>
<dbReference type="InterPro" id="IPR046178">
    <property type="entry name" value="DUF6187"/>
</dbReference>
<accession>A0A7G7BWB6</accession>
<dbReference type="Pfam" id="PF19685">
    <property type="entry name" value="DUF6187"/>
    <property type="match status" value="1"/>
</dbReference>
<organism evidence="1 2">
    <name type="scientific">Streptomyces finlayi</name>
    <dbReference type="NCBI Taxonomy" id="67296"/>
    <lineage>
        <taxon>Bacteria</taxon>
        <taxon>Bacillati</taxon>
        <taxon>Actinomycetota</taxon>
        <taxon>Actinomycetes</taxon>
        <taxon>Kitasatosporales</taxon>
        <taxon>Streptomycetaceae</taxon>
        <taxon>Streptomyces</taxon>
    </lineage>
</organism>
<gene>
    <name evidence="1" type="ORF">F0344_34805</name>
</gene>
<keyword evidence="1" id="KW-0614">Plasmid</keyword>
<dbReference type="Proteomes" id="UP000515307">
    <property type="component" value="Plasmid unnamed1"/>
</dbReference>
<dbReference type="AlphaFoldDB" id="A0A7G7BWB6"/>
<geneLocation type="plasmid" evidence="1 2">
    <name>unnamed1</name>
</geneLocation>
<dbReference type="RefSeq" id="WP_185303117.1">
    <property type="nucleotide sequence ID" value="NZ_CP045703.1"/>
</dbReference>
<keyword evidence="2" id="KW-1185">Reference proteome</keyword>
<evidence type="ECO:0000313" key="2">
    <source>
        <dbReference type="Proteomes" id="UP000515307"/>
    </source>
</evidence>
<dbReference type="KEGG" id="sfiy:F0344_34805"/>
<name>A0A7G7BWB6_9ACTN</name>
<sequence>MASLAEDPAQIVLAVDRARHDVRTSLTFDALVEAGTQRWRSVRPALAAAGEAPLSPTALRSAWNRALRMVGHHGIGRPDSAAAAHLAACWLRREEIDTRAARPVREGETAT</sequence>
<evidence type="ECO:0000313" key="1">
    <source>
        <dbReference type="EMBL" id="QNE79631.1"/>
    </source>
</evidence>